<keyword evidence="4" id="KW-1185">Reference proteome</keyword>
<name>A0ABY2KRE4_9RHOB</name>
<organism evidence="3 4">
    <name type="scientific">Pseudotabrizicola sediminis</name>
    <dbReference type="NCBI Taxonomy" id="2486418"/>
    <lineage>
        <taxon>Bacteria</taxon>
        <taxon>Pseudomonadati</taxon>
        <taxon>Pseudomonadota</taxon>
        <taxon>Alphaproteobacteria</taxon>
        <taxon>Rhodobacterales</taxon>
        <taxon>Paracoccaceae</taxon>
        <taxon>Pseudotabrizicola</taxon>
    </lineage>
</organism>
<feature type="domain" description="DUF7146" evidence="2">
    <location>
        <begin position="92"/>
        <end position="190"/>
    </location>
</feature>
<dbReference type="InterPro" id="IPR006171">
    <property type="entry name" value="TOPRIM_dom"/>
</dbReference>
<dbReference type="Pfam" id="PF23639">
    <property type="entry name" value="DUF7146"/>
    <property type="match status" value="1"/>
</dbReference>
<feature type="domain" description="Toprim" evidence="1">
    <location>
        <begin position="198"/>
        <end position="289"/>
    </location>
</feature>
<accession>A0ABY2KRE4</accession>
<reference evidence="3 4" key="1">
    <citation type="submission" date="2018-11" db="EMBL/GenBank/DDBJ databases">
        <title>Tabrizicola sp. isolated from sediment of alpine lake.</title>
        <authorList>
            <person name="Liu Z."/>
        </authorList>
    </citation>
    <scope>NUCLEOTIDE SEQUENCE [LARGE SCALE GENOMIC DNA]</scope>
    <source>
        <strain evidence="3 4">DRYC-M-16</strain>
    </source>
</reference>
<dbReference type="InterPro" id="IPR055570">
    <property type="entry name" value="DUF7146"/>
</dbReference>
<dbReference type="Pfam" id="PF13362">
    <property type="entry name" value="Toprim_3"/>
    <property type="match status" value="1"/>
</dbReference>
<evidence type="ECO:0000259" key="1">
    <source>
        <dbReference type="Pfam" id="PF13362"/>
    </source>
</evidence>
<sequence>MTDAETIARGLGGVWRGNRGNAPCPICQPERRKGQDALSLRNEGGRLLAFCHKRGCSFQDMARALDLPPGIFRPDAEAMRASDLQRAKDEAQREGRAKALWGDAETVAITGTLAEAYLRGRGITCPLPDTLRYQARGWHPSAHRFPMMVARVDGGARFAVHRTYLSPNNGKAPIAPNKAMLGACAGGAVQVAQAEGPLVVAEGIETALSLASGLLGKPATIWAALSTSGMRGLVLPPIPGRLTIAADGDQPGREAAMALAARADALGWRVRLLPAPDGRDWNDVLALKGGVA</sequence>
<dbReference type="EMBL" id="RPEM01000001">
    <property type="protein sequence ID" value="TGD45356.1"/>
    <property type="molecule type" value="Genomic_DNA"/>
</dbReference>
<evidence type="ECO:0000259" key="2">
    <source>
        <dbReference type="Pfam" id="PF23639"/>
    </source>
</evidence>
<dbReference type="Proteomes" id="UP000297741">
    <property type="component" value="Unassembled WGS sequence"/>
</dbReference>
<evidence type="ECO:0008006" key="5">
    <source>
        <dbReference type="Google" id="ProtNLM"/>
    </source>
</evidence>
<gene>
    <name evidence="3" type="ORF">EEB11_02050</name>
</gene>
<evidence type="ECO:0000313" key="4">
    <source>
        <dbReference type="Proteomes" id="UP000297741"/>
    </source>
</evidence>
<dbReference type="Gene3D" id="3.40.1360.10">
    <property type="match status" value="1"/>
</dbReference>
<dbReference type="RefSeq" id="WP_135428734.1">
    <property type="nucleotide sequence ID" value="NZ_RPEM01000001.1"/>
</dbReference>
<dbReference type="InterPro" id="IPR034154">
    <property type="entry name" value="TOPRIM_DnaG/twinkle"/>
</dbReference>
<comment type="caution">
    <text evidence="3">The sequence shown here is derived from an EMBL/GenBank/DDBJ whole genome shotgun (WGS) entry which is preliminary data.</text>
</comment>
<evidence type="ECO:0000313" key="3">
    <source>
        <dbReference type="EMBL" id="TGD45356.1"/>
    </source>
</evidence>
<protein>
    <recommendedName>
        <fullName evidence="5">Toprim domain-containing protein</fullName>
    </recommendedName>
</protein>
<proteinExistence type="predicted"/>
<dbReference type="CDD" id="cd01029">
    <property type="entry name" value="TOPRIM_primases"/>
    <property type="match status" value="1"/>
</dbReference>